<feature type="transmembrane region" description="Helical" evidence="8">
    <location>
        <begin position="235"/>
        <end position="254"/>
    </location>
</feature>
<comment type="caution">
    <text evidence="9">The sequence shown here is derived from an EMBL/GenBank/DDBJ whole genome shotgun (WGS) entry which is preliminary data.</text>
</comment>
<evidence type="ECO:0000256" key="7">
    <source>
        <dbReference type="ARBA" id="ARBA00023136"/>
    </source>
</evidence>
<evidence type="ECO:0000256" key="1">
    <source>
        <dbReference type="ARBA" id="ARBA00004651"/>
    </source>
</evidence>
<organism evidence="9 10">
    <name type="scientific">Peptoniphilus olsenii</name>
    <dbReference type="NCBI Taxonomy" id="411570"/>
    <lineage>
        <taxon>Bacteria</taxon>
        <taxon>Bacillati</taxon>
        <taxon>Bacillota</taxon>
        <taxon>Tissierellia</taxon>
        <taxon>Tissierellales</taxon>
        <taxon>Peptoniphilaceae</taxon>
        <taxon>Peptoniphilus</taxon>
    </lineage>
</organism>
<feature type="transmembrane region" description="Helical" evidence="8">
    <location>
        <begin position="12"/>
        <end position="30"/>
    </location>
</feature>
<keyword evidence="7 8" id="KW-0472">Membrane</keyword>
<keyword evidence="6 8" id="KW-1133">Transmembrane helix</keyword>
<evidence type="ECO:0000256" key="6">
    <source>
        <dbReference type="ARBA" id="ARBA00022989"/>
    </source>
</evidence>
<reference evidence="9 10" key="1">
    <citation type="submission" date="2024-06" db="EMBL/GenBank/DDBJ databases">
        <title>Genomic Encyclopedia of Type Strains, Phase IV (KMG-IV): sequencing the most valuable type-strain genomes for metagenomic binning, comparative biology and taxonomic classification.</title>
        <authorList>
            <person name="Goeker M."/>
        </authorList>
    </citation>
    <scope>NUCLEOTIDE SEQUENCE [LARGE SCALE GENOMIC DNA]</scope>
    <source>
        <strain evidence="9 10">DSM 21460</strain>
    </source>
</reference>
<name>A0ABV2JC64_9FIRM</name>
<evidence type="ECO:0000256" key="4">
    <source>
        <dbReference type="ARBA" id="ARBA00022475"/>
    </source>
</evidence>
<keyword evidence="8" id="KW-0769">Symport</keyword>
<keyword evidence="4 8" id="KW-1003">Cell membrane</keyword>
<dbReference type="NCBIfam" id="TIGR00835">
    <property type="entry name" value="agcS"/>
    <property type="match status" value="1"/>
</dbReference>
<keyword evidence="3 8" id="KW-0813">Transport</keyword>
<evidence type="ECO:0000313" key="9">
    <source>
        <dbReference type="EMBL" id="MET3618352.1"/>
    </source>
</evidence>
<dbReference type="Gene3D" id="1.20.1740.10">
    <property type="entry name" value="Amino acid/polyamine transporter I"/>
    <property type="match status" value="1"/>
</dbReference>
<comment type="subcellular location">
    <subcellularLocation>
        <location evidence="1 8">Cell membrane</location>
        <topology evidence="1 8">Multi-pass membrane protein</topology>
    </subcellularLocation>
</comment>
<evidence type="ECO:0000256" key="2">
    <source>
        <dbReference type="ARBA" id="ARBA00009261"/>
    </source>
</evidence>
<keyword evidence="10" id="KW-1185">Reference proteome</keyword>
<feature type="transmembrane region" description="Helical" evidence="8">
    <location>
        <begin position="297"/>
        <end position="316"/>
    </location>
</feature>
<feature type="transmembrane region" description="Helical" evidence="8">
    <location>
        <begin position="140"/>
        <end position="160"/>
    </location>
</feature>
<accession>A0ABV2JC64</accession>
<evidence type="ECO:0000313" key="10">
    <source>
        <dbReference type="Proteomes" id="UP001549162"/>
    </source>
</evidence>
<feature type="transmembrane region" description="Helical" evidence="8">
    <location>
        <begin position="91"/>
        <end position="111"/>
    </location>
</feature>
<dbReference type="Pfam" id="PF01235">
    <property type="entry name" value="Na_Ala_symp"/>
    <property type="match status" value="1"/>
</dbReference>
<keyword evidence="5 8" id="KW-0812">Transmembrane</keyword>
<dbReference type="RefSeq" id="WP_354369548.1">
    <property type="nucleotide sequence ID" value="NZ_JBEPMA010000022.1"/>
</dbReference>
<dbReference type="PRINTS" id="PR00175">
    <property type="entry name" value="NAALASMPORT"/>
</dbReference>
<protein>
    <submittedName>
        <fullName evidence="9">AGCS family alanine or glycine:cation symporter</fullName>
    </submittedName>
</protein>
<evidence type="ECO:0000256" key="3">
    <source>
        <dbReference type="ARBA" id="ARBA00022448"/>
    </source>
</evidence>
<gene>
    <name evidence="9" type="ORF">ABID14_001991</name>
</gene>
<evidence type="ECO:0000256" key="8">
    <source>
        <dbReference type="RuleBase" id="RU363064"/>
    </source>
</evidence>
<evidence type="ECO:0000256" key="5">
    <source>
        <dbReference type="ARBA" id="ARBA00022692"/>
    </source>
</evidence>
<dbReference type="InterPro" id="IPR001463">
    <property type="entry name" value="Na/Ala_symport"/>
</dbReference>
<dbReference type="PANTHER" id="PTHR30330">
    <property type="entry name" value="AGSS FAMILY TRANSPORTER, SODIUM-ALANINE"/>
    <property type="match status" value="1"/>
</dbReference>
<dbReference type="PANTHER" id="PTHR30330:SF7">
    <property type="entry name" value="SODIUM_PROTON-DEPENDENT ALANINE CARRIER PROTEIN YRBD-RELATED"/>
    <property type="match status" value="1"/>
</dbReference>
<feature type="transmembrane region" description="Helical" evidence="8">
    <location>
        <begin position="211"/>
        <end position="229"/>
    </location>
</feature>
<feature type="transmembrane region" description="Helical" evidence="8">
    <location>
        <begin position="399"/>
        <end position="420"/>
    </location>
</feature>
<sequence>MANLLNYLNDKVWGFGLVLLVLLTGLYYSIRMGFPQIRRFKLLVKSSTSSTTSEKGLNQVQSFILTAARTVGVGNIAGMATGIHFGGPGAIFWLWILAIVGSPIAMIEGILAQCYKKEVNGEFRGGPAYYMESGFKNKKIGHYFAMFYAIVGVFAVTLLMPGVQTYNIAKGINIAFGFKMISIGLVFTIVLGIIIIGGLKRIGKVAQRISPIMAIAYFLMSLVVIFFNIEKLPATFALIFKSAFGKDAIFGAIMGQSIIWGIKRGVFANEVGVGSSAITSASAEVTHPVTQGMIGGLSVFMGTFFICTTSSLMMIITNSYNTVDKAGNMIVEYLPGLEYGNPYVINAINSVFPGIGEAFIAISVLCFSSVALLAYYLYAESDLIFLVREKKTPILILKIIFIISVFIGCISSVDTVWTMGDMAHGLMAWINVFTIIFIGNQAVKIFKDYENEEKHGKLPVFNPEKLGLKDVAEIWENNEYSSKNN</sequence>
<feature type="transmembrane region" description="Helical" evidence="8">
    <location>
        <begin position="180"/>
        <end position="199"/>
    </location>
</feature>
<comment type="similarity">
    <text evidence="2 8">Belongs to the alanine or glycine:cation symporter (AGCS) (TC 2.A.25) family.</text>
</comment>
<dbReference type="Proteomes" id="UP001549162">
    <property type="component" value="Unassembled WGS sequence"/>
</dbReference>
<dbReference type="EMBL" id="JBEPMA010000022">
    <property type="protein sequence ID" value="MET3618352.1"/>
    <property type="molecule type" value="Genomic_DNA"/>
</dbReference>
<feature type="transmembrane region" description="Helical" evidence="8">
    <location>
        <begin position="358"/>
        <end position="378"/>
    </location>
</feature>
<feature type="transmembrane region" description="Helical" evidence="8">
    <location>
        <begin position="426"/>
        <end position="446"/>
    </location>
</feature>
<proteinExistence type="inferred from homology"/>